<feature type="transmembrane region" description="Helical" evidence="6">
    <location>
        <begin position="72"/>
        <end position="89"/>
    </location>
</feature>
<gene>
    <name evidence="7" type="ORF">SMD31_05505</name>
</gene>
<accession>A0ABU5DVN2</accession>
<evidence type="ECO:0000256" key="4">
    <source>
        <dbReference type="ARBA" id="ARBA00022989"/>
    </source>
</evidence>
<name>A0ABU5DVN2_9PROT</name>
<dbReference type="PANTHER" id="PTHR30086:SF21">
    <property type="entry name" value="TRANSPORT PROTEIN"/>
    <property type="match status" value="1"/>
</dbReference>
<proteinExistence type="predicted"/>
<keyword evidence="2" id="KW-1003">Cell membrane</keyword>
<reference evidence="7 8" key="1">
    <citation type="journal article" date="2013" name="Antonie Van Leeuwenhoek">
        <title>Dongia rigui sp. nov., isolated from freshwater of a large wetland in Korea.</title>
        <authorList>
            <person name="Baik K.S."/>
            <person name="Hwang Y.M."/>
            <person name="Choi J.S."/>
            <person name="Kwon J."/>
            <person name="Seong C.N."/>
        </authorList>
    </citation>
    <scope>NUCLEOTIDE SEQUENCE [LARGE SCALE GENOMIC DNA]</scope>
    <source>
        <strain evidence="7 8">04SU4-P</strain>
    </source>
</reference>
<evidence type="ECO:0000256" key="5">
    <source>
        <dbReference type="ARBA" id="ARBA00023136"/>
    </source>
</evidence>
<dbReference type="EMBL" id="JAXCLX010000001">
    <property type="protein sequence ID" value="MDY0871364.1"/>
    <property type="molecule type" value="Genomic_DNA"/>
</dbReference>
<feature type="transmembrane region" description="Helical" evidence="6">
    <location>
        <begin position="40"/>
        <end position="66"/>
    </location>
</feature>
<sequence>MDTLHHLFMVYAVYIIGTASPGPSNMTIMAVAMQYGRRAALTLAAGVMTGSLSWAALAATGLSAVLATYADALLAIKICGGLYLLYLAWKSGRAALRPAHKAAITAPKAALYRRGLLMHLTNPKAIMSWLAVMSLGLQPDSPAFILPAILAGCATLGVIIFGGYAVLFSTAPMVRAYTRMRRWIEGSLACLFSYAGLRLLLSRG</sequence>
<feature type="transmembrane region" description="Helical" evidence="6">
    <location>
        <begin position="143"/>
        <end position="171"/>
    </location>
</feature>
<evidence type="ECO:0000313" key="7">
    <source>
        <dbReference type="EMBL" id="MDY0871364.1"/>
    </source>
</evidence>
<dbReference type="RefSeq" id="WP_320499794.1">
    <property type="nucleotide sequence ID" value="NZ_JAXCLX010000001.1"/>
</dbReference>
<keyword evidence="8" id="KW-1185">Reference proteome</keyword>
<evidence type="ECO:0000256" key="2">
    <source>
        <dbReference type="ARBA" id="ARBA00022475"/>
    </source>
</evidence>
<evidence type="ECO:0000256" key="3">
    <source>
        <dbReference type="ARBA" id="ARBA00022692"/>
    </source>
</evidence>
<comment type="caution">
    <text evidence="7">The sequence shown here is derived from an EMBL/GenBank/DDBJ whole genome shotgun (WGS) entry which is preliminary data.</text>
</comment>
<dbReference type="Pfam" id="PF01810">
    <property type="entry name" value="LysE"/>
    <property type="match status" value="1"/>
</dbReference>
<protein>
    <submittedName>
        <fullName evidence="7">LysE family translocator</fullName>
    </submittedName>
</protein>
<feature type="transmembrane region" description="Helical" evidence="6">
    <location>
        <begin position="116"/>
        <end position="137"/>
    </location>
</feature>
<evidence type="ECO:0000256" key="6">
    <source>
        <dbReference type="SAM" id="Phobius"/>
    </source>
</evidence>
<feature type="transmembrane region" description="Helical" evidence="6">
    <location>
        <begin position="183"/>
        <end position="201"/>
    </location>
</feature>
<evidence type="ECO:0000256" key="1">
    <source>
        <dbReference type="ARBA" id="ARBA00004651"/>
    </source>
</evidence>
<comment type="subcellular location">
    <subcellularLocation>
        <location evidence="1">Cell membrane</location>
        <topology evidence="1">Multi-pass membrane protein</topology>
    </subcellularLocation>
</comment>
<keyword evidence="3 6" id="KW-0812">Transmembrane</keyword>
<feature type="transmembrane region" description="Helical" evidence="6">
    <location>
        <begin position="6"/>
        <end position="28"/>
    </location>
</feature>
<keyword evidence="5 6" id="KW-0472">Membrane</keyword>
<evidence type="ECO:0000313" key="8">
    <source>
        <dbReference type="Proteomes" id="UP001271769"/>
    </source>
</evidence>
<organism evidence="7 8">
    <name type="scientific">Dongia rigui</name>
    <dbReference type="NCBI Taxonomy" id="940149"/>
    <lineage>
        <taxon>Bacteria</taxon>
        <taxon>Pseudomonadati</taxon>
        <taxon>Pseudomonadota</taxon>
        <taxon>Alphaproteobacteria</taxon>
        <taxon>Rhodospirillales</taxon>
        <taxon>Dongiaceae</taxon>
        <taxon>Dongia</taxon>
    </lineage>
</organism>
<dbReference type="Proteomes" id="UP001271769">
    <property type="component" value="Unassembled WGS sequence"/>
</dbReference>
<dbReference type="PANTHER" id="PTHR30086">
    <property type="entry name" value="ARGININE EXPORTER PROTEIN ARGO"/>
    <property type="match status" value="1"/>
</dbReference>
<keyword evidence="4 6" id="KW-1133">Transmembrane helix</keyword>
<dbReference type="InterPro" id="IPR001123">
    <property type="entry name" value="LeuE-type"/>
</dbReference>